<proteinExistence type="predicted"/>
<evidence type="ECO:0000256" key="1">
    <source>
        <dbReference type="ARBA" id="ARBA00022475"/>
    </source>
</evidence>
<evidence type="ECO:0000256" key="2">
    <source>
        <dbReference type="ARBA" id="ARBA00022692"/>
    </source>
</evidence>
<dbReference type="InterPro" id="IPR003770">
    <property type="entry name" value="MLTG-like"/>
</dbReference>
<evidence type="ECO:0008006" key="9">
    <source>
        <dbReference type="Google" id="ProtNLM"/>
    </source>
</evidence>
<name>A0A1G1YYA3_9BACT</name>
<keyword evidence="6" id="KW-0961">Cell wall biogenesis/degradation</keyword>
<evidence type="ECO:0000256" key="5">
    <source>
        <dbReference type="ARBA" id="ARBA00023239"/>
    </source>
</evidence>
<protein>
    <recommendedName>
        <fullName evidence="9">Aminodeoxychorismate lyase</fullName>
    </recommendedName>
</protein>
<dbReference type="EMBL" id="MHIT01000027">
    <property type="protein sequence ID" value="OGY56397.1"/>
    <property type="molecule type" value="Genomic_DNA"/>
</dbReference>
<evidence type="ECO:0000256" key="6">
    <source>
        <dbReference type="ARBA" id="ARBA00023316"/>
    </source>
</evidence>
<organism evidence="7 8">
    <name type="scientific">Candidatus Colwellbacteria bacterium RBG_13_48_8</name>
    <dbReference type="NCBI Taxonomy" id="1797685"/>
    <lineage>
        <taxon>Bacteria</taxon>
        <taxon>Candidatus Colwelliibacteriota</taxon>
    </lineage>
</organism>
<keyword evidence="3" id="KW-1133">Transmembrane helix</keyword>
<evidence type="ECO:0000256" key="4">
    <source>
        <dbReference type="ARBA" id="ARBA00023136"/>
    </source>
</evidence>
<dbReference type="Proteomes" id="UP000177062">
    <property type="component" value="Unassembled WGS sequence"/>
</dbReference>
<dbReference type="PANTHER" id="PTHR30518">
    <property type="entry name" value="ENDOLYTIC MUREIN TRANSGLYCOSYLASE"/>
    <property type="match status" value="1"/>
</dbReference>
<evidence type="ECO:0000256" key="3">
    <source>
        <dbReference type="ARBA" id="ARBA00022989"/>
    </source>
</evidence>
<dbReference type="Pfam" id="PF02618">
    <property type="entry name" value="YceG"/>
    <property type="match status" value="1"/>
</dbReference>
<dbReference type="PANTHER" id="PTHR30518:SF2">
    <property type="entry name" value="ENDOLYTIC MUREIN TRANSGLYCOSYLASE"/>
    <property type="match status" value="1"/>
</dbReference>
<keyword evidence="2" id="KW-0812">Transmembrane</keyword>
<dbReference type="GO" id="GO:0071555">
    <property type="term" value="P:cell wall organization"/>
    <property type="evidence" value="ECO:0007669"/>
    <property type="project" value="UniProtKB-KW"/>
</dbReference>
<sequence length="241" mass="27156">MKRLAISIIAFVVLALGAFGLWRLIRISQIPEAPRAVITVPEGWTVRKINQLLQKEGILVDRELPPGLEGYLFPDTYEFFLDSSTEVVTSKFQSNFKSQVGKIGLDINDSKTADIIIMASMLEKEIKEPEERRVASGVLWRRLDVGVPLQVDATICFIKEEDECLPITNGDKKIDSPYNTYLYKDLPPSPISNPGLESILAALRPADSSYWYYLSDLETGETIFAETLDEHNQNIIKYLGE</sequence>
<keyword evidence="5" id="KW-0456">Lyase</keyword>
<evidence type="ECO:0000313" key="8">
    <source>
        <dbReference type="Proteomes" id="UP000177062"/>
    </source>
</evidence>
<reference evidence="7 8" key="1">
    <citation type="journal article" date="2016" name="Nat. Commun.">
        <title>Thousands of microbial genomes shed light on interconnected biogeochemical processes in an aquifer system.</title>
        <authorList>
            <person name="Anantharaman K."/>
            <person name="Brown C.T."/>
            <person name="Hug L.A."/>
            <person name="Sharon I."/>
            <person name="Castelle C.J."/>
            <person name="Probst A.J."/>
            <person name="Thomas B.C."/>
            <person name="Singh A."/>
            <person name="Wilkins M.J."/>
            <person name="Karaoz U."/>
            <person name="Brodie E.L."/>
            <person name="Williams K.H."/>
            <person name="Hubbard S.S."/>
            <person name="Banfield J.F."/>
        </authorList>
    </citation>
    <scope>NUCLEOTIDE SEQUENCE [LARGE SCALE GENOMIC DNA]</scope>
</reference>
<evidence type="ECO:0000313" key="7">
    <source>
        <dbReference type="EMBL" id="OGY56397.1"/>
    </source>
</evidence>
<gene>
    <name evidence="7" type="ORF">A2Y84_01830</name>
</gene>
<dbReference type="AlphaFoldDB" id="A0A1G1YYA3"/>
<dbReference type="GO" id="GO:0016829">
    <property type="term" value="F:lyase activity"/>
    <property type="evidence" value="ECO:0007669"/>
    <property type="project" value="UniProtKB-KW"/>
</dbReference>
<dbReference type="NCBIfam" id="TIGR00247">
    <property type="entry name" value="endolytic transglycosylase MltG"/>
    <property type="match status" value="1"/>
</dbReference>
<keyword evidence="4" id="KW-0472">Membrane</keyword>
<comment type="caution">
    <text evidence="7">The sequence shown here is derived from an EMBL/GenBank/DDBJ whole genome shotgun (WGS) entry which is preliminary data.</text>
</comment>
<accession>A0A1G1YYA3</accession>
<keyword evidence="1" id="KW-1003">Cell membrane</keyword>